<feature type="non-terminal residue" evidence="1">
    <location>
        <position position="422"/>
    </location>
</feature>
<gene>
    <name evidence="1" type="ORF">EV182_005181</name>
</gene>
<accession>A0ACC1HHS7</accession>
<evidence type="ECO:0000313" key="1">
    <source>
        <dbReference type="EMBL" id="KAJ1673464.1"/>
    </source>
</evidence>
<organism evidence="1 2">
    <name type="scientific">Spiromyces aspiralis</name>
    <dbReference type="NCBI Taxonomy" id="68401"/>
    <lineage>
        <taxon>Eukaryota</taxon>
        <taxon>Fungi</taxon>
        <taxon>Fungi incertae sedis</taxon>
        <taxon>Zoopagomycota</taxon>
        <taxon>Kickxellomycotina</taxon>
        <taxon>Kickxellomycetes</taxon>
        <taxon>Kickxellales</taxon>
        <taxon>Kickxellaceae</taxon>
        <taxon>Spiromyces</taxon>
    </lineage>
</organism>
<sequence>MEGILSQTLQLQDIDSVVKALEQELKRPLSTDINKMGYICGLLIRVTIHAATSPGSSHSDARIYTLSQDFYQSYLCNHLWRLVSDPSNCQHTIGAGSAFRPRGQLDEKIELALEILHLIELLDVSFKERFTNTGVRRIVALTKLFNVYSRRCRSDSSVSDAARLLRITHKLIFCLRHQWITLIGGEAAVQSQEAQQSNLDLKDHIFAGSGDFSASRPSELAAVTREFGLPTLSVLMPQVCPQDIEMTCSSRHTVRYLTELGLKYPALHDTIDEFCAPLYPFIHPFDGHLTSLKNAVNMPPLPTGTPQMEKNDDASVDPTVISADEIAAPLAHSTIKDLQQSLKDRWGSWGWSSQNSDIRFANPPPKAVRDAVKSHMMWTRPSAIERKYAEAWHRMMAMWGPPDALRTVMGPALTRIRGSPAW</sequence>
<dbReference type="Proteomes" id="UP001145114">
    <property type="component" value="Unassembled WGS sequence"/>
</dbReference>
<proteinExistence type="predicted"/>
<protein>
    <submittedName>
        <fullName evidence="1">Uncharacterized protein</fullName>
    </submittedName>
</protein>
<evidence type="ECO:0000313" key="2">
    <source>
        <dbReference type="Proteomes" id="UP001145114"/>
    </source>
</evidence>
<keyword evidence="2" id="KW-1185">Reference proteome</keyword>
<dbReference type="EMBL" id="JAMZIH010006916">
    <property type="protein sequence ID" value="KAJ1673464.1"/>
    <property type="molecule type" value="Genomic_DNA"/>
</dbReference>
<reference evidence="1" key="1">
    <citation type="submission" date="2022-06" db="EMBL/GenBank/DDBJ databases">
        <title>Phylogenomic reconstructions and comparative analyses of Kickxellomycotina fungi.</title>
        <authorList>
            <person name="Reynolds N.K."/>
            <person name="Stajich J.E."/>
            <person name="Barry K."/>
            <person name="Grigoriev I.V."/>
            <person name="Crous P."/>
            <person name="Smith M.E."/>
        </authorList>
    </citation>
    <scope>NUCLEOTIDE SEQUENCE</scope>
    <source>
        <strain evidence="1">RSA 2271</strain>
    </source>
</reference>
<comment type="caution">
    <text evidence="1">The sequence shown here is derived from an EMBL/GenBank/DDBJ whole genome shotgun (WGS) entry which is preliminary data.</text>
</comment>
<name>A0ACC1HHS7_9FUNG</name>